<proteinExistence type="predicted"/>
<dbReference type="InterPro" id="IPR013783">
    <property type="entry name" value="Ig-like_fold"/>
</dbReference>
<dbReference type="STRING" id="324602.Caur_3179"/>
<evidence type="ECO:0000256" key="2">
    <source>
        <dbReference type="ARBA" id="ARBA00022525"/>
    </source>
</evidence>
<feature type="compositionally biased region" description="Polar residues" evidence="4">
    <location>
        <begin position="1104"/>
        <end position="1119"/>
    </location>
</feature>
<protein>
    <submittedName>
        <fullName evidence="7">Cna B domain protein</fullName>
    </submittedName>
</protein>
<feature type="domain" description="SD-repeat containing protein B" evidence="6">
    <location>
        <begin position="1584"/>
        <end position="1701"/>
    </location>
</feature>
<feature type="domain" description="SD-repeat containing protein B" evidence="6">
    <location>
        <begin position="1825"/>
        <end position="1929"/>
    </location>
</feature>
<comment type="subcellular location">
    <subcellularLocation>
        <location evidence="1">Secreted</location>
    </subcellularLocation>
</comment>
<dbReference type="SUPFAM" id="SSF117074">
    <property type="entry name" value="Hypothetical protein PA1324"/>
    <property type="match status" value="12"/>
</dbReference>
<feature type="domain" description="SD-repeat containing protein B" evidence="6">
    <location>
        <begin position="1253"/>
        <end position="1354"/>
    </location>
</feature>
<organism evidence="7 8">
    <name type="scientific">Chloroflexus aurantiacus (strain ATCC 29366 / DSM 635 / J-10-fl)</name>
    <dbReference type="NCBI Taxonomy" id="324602"/>
    <lineage>
        <taxon>Bacteria</taxon>
        <taxon>Bacillati</taxon>
        <taxon>Chloroflexota</taxon>
        <taxon>Chloroflexia</taxon>
        <taxon>Chloroflexales</taxon>
        <taxon>Chloroflexineae</taxon>
        <taxon>Chloroflexaceae</taxon>
        <taxon>Chloroflexus</taxon>
    </lineage>
</organism>
<keyword evidence="8" id="KW-1185">Reference proteome</keyword>
<dbReference type="InterPro" id="IPR011635">
    <property type="entry name" value="CARDB"/>
</dbReference>
<evidence type="ECO:0000256" key="4">
    <source>
        <dbReference type="SAM" id="MobiDB-lite"/>
    </source>
</evidence>
<dbReference type="PANTHER" id="PTHR23303">
    <property type="entry name" value="CARBOXYPEPTIDASE REGULATORY REGION-CONTAINING"/>
    <property type="match status" value="1"/>
</dbReference>
<dbReference type="EMBL" id="CP000909">
    <property type="protein sequence ID" value="ABY36374.1"/>
    <property type="molecule type" value="Genomic_DNA"/>
</dbReference>
<feature type="domain" description="SD-repeat containing protein B" evidence="6">
    <location>
        <begin position="1706"/>
        <end position="1816"/>
    </location>
</feature>
<keyword evidence="2" id="KW-0964">Secreted</keyword>
<feature type="domain" description="SD-repeat containing protein B" evidence="6">
    <location>
        <begin position="48"/>
        <end position="108"/>
    </location>
</feature>
<dbReference type="eggNOG" id="COG4932">
    <property type="taxonomic scope" value="Bacteria"/>
</dbReference>
<dbReference type="PANTHER" id="PTHR23303:SF15">
    <property type="entry name" value="COLOSSIN-A"/>
    <property type="match status" value="1"/>
</dbReference>
<evidence type="ECO:0000313" key="7">
    <source>
        <dbReference type="EMBL" id="ABY36374.1"/>
    </source>
</evidence>
<dbReference type="HOGENOM" id="CLU_232416_0_0_0"/>
<evidence type="ECO:0000259" key="6">
    <source>
        <dbReference type="Pfam" id="PF17210"/>
    </source>
</evidence>
<dbReference type="InterPro" id="IPR033764">
    <property type="entry name" value="Sdr_B"/>
</dbReference>
<dbReference type="eggNOG" id="COG1572">
    <property type="taxonomic scope" value="Bacteria"/>
</dbReference>
<feature type="domain" description="SD-repeat containing protein B" evidence="6">
    <location>
        <begin position="1465"/>
        <end position="1579"/>
    </location>
</feature>
<feature type="domain" description="SD-repeat containing protein B" evidence="6">
    <location>
        <begin position="551"/>
        <end position="610"/>
    </location>
</feature>
<feature type="domain" description="SD-repeat containing protein B" evidence="6">
    <location>
        <begin position="899"/>
        <end position="997"/>
    </location>
</feature>
<gene>
    <name evidence="7" type="ordered locus">Caur_3179</name>
</gene>
<dbReference type="Proteomes" id="UP000002008">
    <property type="component" value="Chromosome"/>
</dbReference>
<dbReference type="GO" id="GO:0005576">
    <property type="term" value="C:extracellular region"/>
    <property type="evidence" value="ECO:0007669"/>
    <property type="project" value="UniProtKB-SubCell"/>
</dbReference>
<feature type="domain" description="SD-repeat containing protein B" evidence="6">
    <location>
        <begin position="783"/>
        <end position="891"/>
    </location>
</feature>
<keyword evidence="3" id="KW-0732">Signal</keyword>
<dbReference type="Pfam" id="PF17210">
    <property type="entry name" value="SdrD_B"/>
    <property type="match status" value="14"/>
</dbReference>
<accession>A9WI82</accession>
<dbReference type="KEGG" id="cau:Caur_3179"/>
<evidence type="ECO:0000259" key="5">
    <source>
        <dbReference type="Pfam" id="PF07705"/>
    </source>
</evidence>
<feature type="domain" description="CARDB" evidence="5">
    <location>
        <begin position="1947"/>
        <end position="1992"/>
    </location>
</feature>
<dbReference type="PATRIC" id="fig|324602.8.peg.3588"/>
<feature type="domain" description="SD-repeat containing protein B" evidence="6">
    <location>
        <begin position="419"/>
        <end position="548"/>
    </location>
</feature>
<sequence>MAHQTLARIQTTPARKRLFLLALILVCTISMIFGAALSVFAAGTLTVQVYLDSDRDGTFDSGETGIGGVQIAVYSAESVIVGLNTTDTGGQVVFPALPDGNYRIEVSNIGARVVSVPGPDNPGLLSFVTIAGGAVTQRIGLRELDGGSIDTGAPAGTRSISVRVWDDSDADGIQDAGEPAFSGLPVRLVDSIGNTVAGPVNTDSLGRATFNNAPTGAGYRVRILAADIPTGYIVTQSFVNDGDPNPGIRDSNAVLTGGNVEASFPNTGRGVNIDNVDIGFTRGAISGFVWRDNNRNGLWDTTEPRLNGVTVQLVNTSTSTTVATTTTRQRIGSTQPEEGGIFVFPNLPLATTYQVVIPNSQFASGALLFGAANSPNATGGDVGSPDGVPAGDVTGPSITLNATTNTSTDQRFGFYKGVVGDFVWLDDDSDGTQDTGEAGINGVTVFVDDGRGGGIANDGIRNGGEIATVTSNNPNTSQPGYYLFDDLPLGSTYRIVLDPTNFQPGGALVGLGNSTGTAATNTNGDRYVYRVTTVNDTTPEDTTVDFGMTRASIGNRVFEDADGDGVFDAGEAGIPNVTISAYRASDNTLLGTATSNASGFYNLPGLPAEPIYATFDLSTAGAGYIGFVGSLQPSGATIDPTETTYPDYSDLISNVGGSVWRTDIFTPTLNTANNGIDAGFYRPVRIVVRVFGETVTINNTLEGGEPGISGVTVQVTGTEAQTLTTNIGGEAIFNLRPGSYTVTVTTPTGYLASPGNTGSVSFANLNSQAAVNADFGYYRPGSISGLTFFDANADGLANSGEPRLRNVTVELVDTSNTVVATTTTATNGTYTFNNILPADYTVRFTNPDTGNYVFITGGDSDVTTAGNVATSSTNTLTVPYNGSLTNINAGFRGQTTVSGRIFEDNNADNLQDAGDTNLSGATVTLTVTANLTNLVATYQATLNTPAPTYAFNNLPGGNGVSYTVIFAPPSSTYIASDANVGSDDTIDSDGPTVTITNPAAGGTITNVDQGYFRNVTITARVFREPSAGRNNQWDSGENGIVGVRVFLEQGGTPVLTRTTTTGGLVTFTIRPGSYNLNVDEGSSALSGLLPSSGSTAAVPVAGSPLSSGGSSQTETTPPGTTNVFGFYTFGTVSGRVFFDGTAGPADNLASGEPGISGVTVRLLDTTDTVVSTTTTDSNGNFTINNVEGASYRLEFVNPDSTNVSFVAANTGDNSVATLVGNNGRTDLFTVTDGQTTNRSAAMIGTGTVNGITFVDGDYDGQRGGTNDELLANVTVNLTATVSLPNLNTTITRSVASDSSGNYSFSGLPAATFSLSFTPPTATPAYQITPADQGSNATDSDGTAELTNQTLNAGATESRDQGYYQNVTVSARVFNETVTINNTFESGEAGIRLIPVSFNGPVSGTIQTDLSGIATFSGPPGTYTVSIVSDPSGFTRSPGNTGTASTGPVLSGQTAAVPFGYYRTAQISGTVWFDTDSDGLFDSGEPGMESISVRLIGSSSGPGTPVTTDVNGAFAITGIEPTGLTNTTYQICITLPTGFTPTTQGSTLTTDNNSDIDSSGCTATFTVASAANITYIDAGLRGTLAIGDLVWEDTNANGIQDSGEQALDGVTVTVLVTTTGNVINTTNPSFTLSTVSTTASGLNPNYTIGNIPPGSTVTIQTVERFGYLLSAANQGGNPATDSNAVGSSVTLNANNTTIDFGLYRTTAVGDTVWLDVNGNGLFDSGEPGLPGITITLRDGGGTAVATTQTLANGSYTFSNLTPGSYSLQLSLPAGYATTNNGSGSITVDNDNDFRNDGTTATFTLTSGQALAGIDAGLRGTGNVNGIAWFDTNENNIRDPSETNRASSVRVTVIYTPTLTPTLPQTVEVATDTNGTYSVAGLPPGQVTVIFVNRLGYLSAQPNVGDDATDSDGPEVTFTLNAGQSVTIDMGYYPRVMLFLPMTIAQGPPDLIVSVQATPTSPNKNIPVTYRVTVTNVGREPASNFWVDLYVNPSRPPNVNEPWNELARQGLAWFFDGTLQPGESVTLISFPRSTTNPFGYDPAASSPTWNGRLPPGRNTIYVYVDSWNRNVSGDIRSPFGAIEEGNETNNRADITIVVSE</sequence>
<feature type="domain" description="SD-repeat containing protein B" evidence="6">
    <location>
        <begin position="285"/>
        <end position="357"/>
    </location>
</feature>
<evidence type="ECO:0000256" key="1">
    <source>
        <dbReference type="ARBA" id="ARBA00004613"/>
    </source>
</evidence>
<feature type="domain" description="SD-repeat containing protein B" evidence="6">
    <location>
        <begin position="702"/>
        <end position="761"/>
    </location>
</feature>
<name>A9WI82_CHLAA</name>
<feature type="region of interest" description="Disordered" evidence="4">
    <location>
        <begin position="1100"/>
        <end position="1119"/>
    </location>
</feature>
<reference evidence="8" key="1">
    <citation type="journal article" date="2011" name="BMC Genomics">
        <title>Complete genome sequence of the filamentous anoxygenic phototrophic bacterium Chloroflexus aurantiacus.</title>
        <authorList>
            <person name="Tang K.H."/>
            <person name="Barry K."/>
            <person name="Chertkov O."/>
            <person name="Dalin E."/>
            <person name="Han C.S."/>
            <person name="Hauser L.J."/>
            <person name="Honchak B.M."/>
            <person name="Karbach L.E."/>
            <person name="Land M.L."/>
            <person name="Lapidus A."/>
            <person name="Larimer F.W."/>
            <person name="Mikhailova N."/>
            <person name="Pitluck S."/>
            <person name="Pierson B.K."/>
            <person name="Blankenship R.E."/>
        </authorList>
    </citation>
    <scope>NUCLEOTIDE SEQUENCE [LARGE SCALE GENOMIC DNA]</scope>
    <source>
        <strain evidence="8">ATCC 29366 / DSM 635 / J-10-fl</strain>
    </source>
</reference>
<dbReference type="Gene3D" id="2.60.40.10">
    <property type="entry name" value="Immunoglobulins"/>
    <property type="match status" value="16"/>
</dbReference>
<dbReference type="EnsemblBacteria" id="ABY36374">
    <property type="protein sequence ID" value="ABY36374"/>
    <property type="gene ID" value="Caur_3179"/>
</dbReference>
<dbReference type="InParanoid" id="A9WI82"/>
<feature type="domain" description="SD-repeat containing protein B" evidence="6">
    <location>
        <begin position="1150"/>
        <end position="1237"/>
    </location>
</feature>
<evidence type="ECO:0000313" key="8">
    <source>
        <dbReference type="Proteomes" id="UP000002008"/>
    </source>
</evidence>
<feature type="domain" description="SD-repeat containing protein B" evidence="6">
    <location>
        <begin position="160"/>
        <end position="255"/>
    </location>
</feature>
<dbReference type="SUPFAM" id="SSF49478">
    <property type="entry name" value="Cna protein B-type domain"/>
    <property type="match status" value="2"/>
</dbReference>
<evidence type="ECO:0000256" key="3">
    <source>
        <dbReference type="ARBA" id="ARBA00022729"/>
    </source>
</evidence>
<dbReference type="InterPro" id="IPR051417">
    <property type="entry name" value="SDr/BOS_complex"/>
</dbReference>
<dbReference type="Pfam" id="PF07705">
    <property type="entry name" value="CARDB"/>
    <property type="match status" value="1"/>
</dbReference>